<feature type="compositionally biased region" description="Basic residues" evidence="1">
    <location>
        <begin position="7"/>
        <end position="16"/>
    </location>
</feature>
<comment type="caution">
    <text evidence="2">The sequence shown here is derived from an EMBL/GenBank/DDBJ whole genome shotgun (WGS) entry which is preliminary data.</text>
</comment>
<dbReference type="EMBL" id="NEVH01020335">
    <property type="protein sequence ID" value="PNF21718.1"/>
    <property type="molecule type" value="Genomic_DNA"/>
</dbReference>
<accession>A0A2J7PZF2</accession>
<feature type="region of interest" description="Disordered" evidence="1">
    <location>
        <begin position="1"/>
        <end position="38"/>
    </location>
</feature>
<evidence type="ECO:0000313" key="2">
    <source>
        <dbReference type="EMBL" id="PNF21718.1"/>
    </source>
</evidence>
<dbReference type="Proteomes" id="UP000235965">
    <property type="component" value="Unassembled WGS sequence"/>
</dbReference>
<gene>
    <name evidence="2" type="ORF">B7P43_G10341</name>
</gene>
<name>A0A2J7PZF2_9NEOP</name>
<evidence type="ECO:0000313" key="3">
    <source>
        <dbReference type="Proteomes" id="UP000235965"/>
    </source>
</evidence>
<dbReference type="AlphaFoldDB" id="A0A2J7PZF2"/>
<keyword evidence="3" id="KW-1185">Reference proteome</keyword>
<dbReference type="InParanoid" id="A0A2J7PZF2"/>
<evidence type="ECO:0000256" key="1">
    <source>
        <dbReference type="SAM" id="MobiDB-lite"/>
    </source>
</evidence>
<proteinExistence type="predicted"/>
<protein>
    <submittedName>
        <fullName evidence="2">Uncharacterized protein</fullName>
    </submittedName>
</protein>
<reference evidence="2 3" key="1">
    <citation type="submission" date="2017-12" db="EMBL/GenBank/DDBJ databases">
        <title>Hemimetabolous genomes reveal molecular basis of termite eusociality.</title>
        <authorList>
            <person name="Harrison M.C."/>
            <person name="Jongepier E."/>
            <person name="Robertson H.M."/>
            <person name="Arning N."/>
            <person name="Bitard-Feildel T."/>
            <person name="Chao H."/>
            <person name="Childers C.P."/>
            <person name="Dinh H."/>
            <person name="Doddapaneni H."/>
            <person name="Dugan S."/>
            <person name="Gowin J."/>
            <person name="Greiner C."/>
            <person name="Han Y."/>
            <person name="Hu H."/>
            <person name="Hughes D.S.T."/>
            <person name="Huylmans A.-K."/>
            <person name="Kemena C."/>
            <person name="Kremer L.P.M."/>
            <person name="Lee S.L."/>
            <person name="Lopez-Ezquerra A."/>
            <person name="Mallet L."/>
            <person name="Monroy-Kuhn J.M."/>
            <person name="Moser A."/>
            <person name="Murali S.C."/>
            <person name="Muzny D.M."/>
            <person name="Otani S."/>
            <person name="Piulachs M.-D."/>
            <person name="Poelchau M."/>
            <person name="Qu J."/>
            <person name="Schaub F."/>
            <person name="Wada-Katsumata A."/>
            <person name="Worley K.C."/>
            <person name="Xie Q."/>
            <person name="Ylla G."/>
            <person name="Poulsen M."/>
            <person name="Gibbs R.A."/>
            <person name="Schal C."/>
            <person name="Richards S."/>
            <person name="Belles X."/>
            <person name="Korb J."/>
            <person name="Bornberg-Bauer E."/>
        </authorList>
    </citation>
    <scope>NUCLEOTIDE SEQUENCE [LARGE SCALE GENOMIC DNA]</scope>
    <source>
        <tissue evidence="2">Whole body</tissue>
    </source>
</reference>
<sequence>MLDRSKGKGTGKKKPLFSRFGDWASGYQPHLGKQHTVTCRQTRGRDFYGNATIDRYRGNNNCSIVILTGVSMVITEGSLPNSGQGYR</sequence>
<organism evidence="2 3">
    <name type="scientific">Cryptotermes secundus</name>
    <dbReference type="NCBI Taxonomy" id="105785"/>
    <lineage>
        <taxon>Eukaryota</taxon>
        <taxon>Metazoa</taxon>
        <taxon>Ecdysozoa</taxon>
        <taxon>Arthropoda</taxon>
        <taxon>Hexapoda</taxon>
        <taxon>Insecta</taxon>
        <taxon>Pterygota</taxon>
        <taxon>Neoptera</taxon>
        <taxon>Polyneoptera</taxon>
        <taxon>Dictyoptera</taxon>
        <taxon>Blattodea</taxon>
        <taxon>Blattoidea</taxon>
        <taxon>Termitoidae</taxon>
        <taxon>Kalotermitidae</taxon>
        <taxon>Cryptotermitinae</taxon>
        <taxon>Cryptotermes</taxon>
    </lineage>
</organism>